<organism evidence="6 7">
    <name type="scientific">Kitasatospora misakiensis</name>
    <dbReference type="NCBI Taxonomy" id="67330"/>
    <lineage>
        <taxon>Bacteria</taxon>
        <taxon>Bacillati</taxon>
        <taxon>Actinomycetota</taxon>
        <taxon>Actinomycetes</taxon>
        <taxon>Kitasatosporales</taxon>
        <taxon>Streptomycetaceae</taxon>
        <taxon>Kitasatospora</taxon>
    </lineage>
</organism>
<keyword evidence="7" id="KW-1185">Reference proteome</keyword>
<dbReference type="InterPro" id="IPR002403">
    <property type="entry name" value="Cyt_P450_E_grp-IV"/>
</dbReference>
<keyword evidence="5" id="KW-0560">Oxidoreductase</keyword>
<dbReference type="PROSITE" id="PS00086">
    <property type="entry name" value="CYTOCHROME_P450"/>
    <property type="match status" value="1"/>
</dbReference>
<dbReference type="PANTHER" id="PTHR24305">
    <property type="entry name" value="CYTOCHROME P450"/>
    <property type="match status" value="1"/>
</dbReference>
<dbReference type="InterPro" id="IPR050121">
    <property type="entry name" value="Cytochrome_P450_monoxygenase"/>
</dbReference>
<dbReference type="PRINTS" id="PR00465">
    <property type="entry name" value="EP450IV"/>
</dbReference>
<sequence length="456" mass="49767">MSIGGRERFRLNETGASGIPLAPGGAPVVGHLPGLARGRAVFLQGLRGCGDVVEMRLGRRSFYVLNAPEAIHDVLVTQSGRFSKGMLFDRVRPYIGNGLASSDGPFHLRQRRALQPAFHRERVARYSEMFTEVAGARVGGWQAKRRMDMSQEMRELAVAMLMPTLFPFAEGSETGRAIEDLGARVSGDLGVLVRGVLRATILPPALAVLPTPARRRFLTSAAALRRLAESAVRQARGNPESHGVLALMLAYEGGMSDEEACDELLTFLVAGVETTATTLSWALHALARDPGMADRMSEEARAAEPGVVTPAVLPYTARFVQEVLRLYQPLWFMGRRALQTVRVGRYEIPRGAEVVYSAATLHRDPAHFPDPLRFDPDRWLARPEKSLPRGAYLPFGAGNRKCIGDGFAWAEMLAALSAVTRRWHLHPAPGHRVRAVADAQIHPDALPMSVTPRAAG</sequence>
<dbReference type="InterPro" id="IPR017972">
    <property type="entry name" value="Cyt_P450_CS"/>
</dbReference>
<protein>
    <submittedName>
        <fullName evidence="6">Cytochrome P450</fullName>
    </submittedName>
</protein>
<dbReference type="Proteomes" id="UP001595975">
    <property type="component" value="Unassembled WGS sequence"/>
</dbReference>
<gene>
    <name evidence="6" type="ORF">ACFP3U_31650</name>
</gene>
<dbReference type="RefSeq" id="WP_380229179.1">
    <property type="nucleotide sequence ID" value="NZ_JBHSOF010000059.1"/>
</dbReference>
<dbReference type="InterPro" id="IPR036396">
    <property type="entry name" value="Cyt_P450_sf"/>
</dbReference>
<evidence type="ECO:0000256" key="1">
    <source>
        <dbReference type="ARBA" id="ARBA00001971"/>
    </source>
</evidence>
<proteinExistence type="inferred from homology"/>
<dbReference type="PANTHER" id="PTHR24305:SF166">
    <property type="entry name" value="CYTOCHROME P450 12A4, MITOCHONDRIAL-RELATED"/>
    <property type="match status" value="1"/>
</dbReference>
<comment type="cofactor">
    <cofactor evidence="1">
        <name>heme</name>
        <dbReference type="ChEBI" id="CHEBI:30413"/>
    </cofactor>
</comment>
<name>A0ABW0XAG6_9ACTN</name>
<evidence type="ECO:0000256" key="2">
    <source>
        <dbReference type="ARBA" id="ARBA00010617"/>
    </source>
</evidence>
<keyword evidence="5" id="KW-0349">Heme</keyword>
<reference evidence="7" key="1">
    <citation type="journal article" date="2019" name="Int. J. Syst. Evol. Microbiol.">
        <title>The Global Catalogue of Microorganisms (GCM) 10K type strain sequencing project: providing services to taxonomists for standard genome sequencing and annotation.</title>
        <authorList>
            <consortium name="The Broad Institute Genomics Platform"/>
            <consortium name="The Broad Institute Genome Sequencing Center for Infectious Disease"/>
            <person name="Wu L."/>
            <person name="Ma J."/>
        </authorList>
    </citation>
    <scope>NUCLEOTIDE SEQUENCE [LARGE SCALE GENOMIC DNA]</scope>
    <source>
        <strain evidence="7">CGMCC 4.1437</strain>
    </source>
</reference>
<comment type="similarity">
    <text evidence="2 5">Belongs to the cytochrome P450 family.</text>
</comment>
<keyword evidence="4 5" id="KW-0408">Iron</keyword>
<evidence type="ECO:0000256" key="3">
    <source>
        <dbReference type="ARBA" id="ARBA00022723"/>
    </source>
</evidence>
<evidence type="ECO:0000256" key="5">
    <source>
        <dbReference type="RuleBase" id="RU000461"/>
    </source>
</evidence>
<accession>A0ABW0XAG6</accession>
<keyword evidence="5" id="KW-0503">Monooxygenase</keyword>
<dbReference type="SUPFAM" id="SSF48264">
    <property type="entry name" value="Cytochrome P450"/>
    <property type="match status" value="1"/>
</dbReference>
<dbReference type="EMBL" id="JBHSOF010000059">
    <property type="protein sequence ID" value="MFC5667512.1"/>
    <property type="molecule type" value="Genomic_DNA"/>
</dbReference>
<dbReference type="PRINTS" id="PR00385">
    <property type="entry name" value="P450"/>
</dbReference>
<evidence type="ECO:0000313" key="7">
    <source>
        <dbReference type="Proteomes" id="UP001595975"/>
    </source>
</evidence>
<dbReference type="Pfam" id="PF00067">
    <property type="entry name" value="p450"/>
    <property type="match status" value="1"/>
</dbReference>
<comment type="caution">
    <text evidence="6">The sequence shown here is derived from an EMBL/GenBank/DDBJ whole genome shotgun (WGS) entry which is preliminary data.</text>
</comment>
<evidence type="ECO:0000256" key="4">
    <source>
        <dbReference type="ARBA" id="ARBA00023004"/>
    </source>
</evidence>
<dbReference type="InterPro" id="IPR001128">
    <property type="entry name" value="Cyt_P450"/>
</dbReference>
<keyword evidence="3 5" id="KW-0479">Metal-binding</keyword>
<evidence type="ECO:0000313" key="6">
    <source>
        <dbReference type="EMBL" id="MFC5667512.1"/>
    </source>
</evidence>
<dbReference type="Gene3D" id="1.10.630.10">
    <property type="entry name" value="Cytochrome P450"/>
    <property type="match status" value="1"/>
</dbReference>